<dbReference type="CDD" id="cd05256">
    <property type="entry name" value="UDP_AE_SDR_e"/>
    <property type="match status" value="1"/>
</dbReference>
<dbReference type="PRINTS" id="PR01713">
    <property type="entry name" value="NUCEPIMERASE"/>
</dbReference>
<dbReference type="InterPro" id="IPR036291">
    <property type="entry name" value="NAD(P)-bd_dom_sf"/>
</dbReference>
<protein>
    <submittedName>
        <fullName evidence="2">SDR family oxidoreductase</fullName>
    </submittedName>
</protein>
<proteinExistence type="predicted"/>
<dbReference type="EMBL" id="DSOK01000277">
    <property type="protein sequence ID" value="HEN15741.1"/>
    <property type="molecule type" value="Genomic_DNA"/>
</dbReference>
<organism evidence="2">
    <name type="scientific">Schlesneria paludicola</name>
    <dbReference type="NCBI Taxonomy" id="360056"/>
    <lineage>
        <taxon>Bacteria</taxon>
        <taxon>Pseudomonadati</taxon>
        <taxon>Planctomycetota</taxon>
        <taxon>Planctomycetia</taxon>
        <taxon>Planctomycetales</taxon>
        <taxon>Planctomycetaceae</taxon>
        <taxon>Schlesneria</taxon>
    </lineage>
</organism>
<gene>
    <name evidence="2" type="ORF">ENQ76_09780</name>
</gene>
<evidence type="ECO:0000313" key="2">
    <source>
        <dbReference type="EMBL" id="HEN15741.1"/>
    </source>
</evidence>
<dbReference type="InterPro" id="IPR001509">
    <property type="entry name" value="Epimerase_deHydtase"/>
</dbReference>
<sequence>MTTYLVTGGAGFIGSHLVTRLVSEGRRVRVLDNLSTGSLKNLDHVLGRYEFLRGDLCDPDAVARAVHGVDVVFHEAALASVPRSVARPLDTHAACATGTITLLDACRQAGVRRVVYAASSSAYGNAAVMPKHEGQLPGPLSPYAAAKLAGELYCEAFAATYGLETVRLRYFNVFGPRQDPASPYSAVIPRFVAALLNGEQPVIYGDGSQSRDFTYIDNVVEANLRAAQAVGVSGRVYNAACGSSLDLITLLRVLCEELDAEFAPRFAEPRVGDVLHSWADVSAAERDLGYRPVVSVREGLRRTVAWYVAEHRRQHGLRPQPLAVTV</sequence>
<comment type="caution">
    <text evidence="2">The sequence shown here is derived from an EMBL/GenBank/DDBJ whole genome shotgun (WGS) entry which is preliminary data.</text>
</comment>
<dbReference type="Gene3D" id="3.90.25.10">
    <property type="entry name" value="UDP-galactose 4-epimerase, domain 1"/>
    <property type="match status" value="1"/>
</dbReference>
<name>A0A7C2K1C4_9PLAN</name>
<dbReference type="Pfam" id="PF01370">
    <property type="entry name" value="Epimerase"/>
    <property type="match status" value="1"/>
</dbReference>
<dbReference type="PANTHER" id="PTHR43245">
    <property type="entry name" value="BIFUNCTIONAL POLYMYXIN RESISTANCE PROTEIN ARNA"/>
    <property type="match status" value="1"/>
</dbReference>
<feature type="domain" description="NAD-dependent epimerase/dehydratase" evidence="1">
    <location>
        <begin position="5"/>
        <end position="240"/>
    </location>
</feature>
<dbReference type="InterPro" id="IPR050177">
    <property type="entry name" value="Lipid_A_modif_metabolic_enz"/>
</dbReference>
<dbReference type="SUPFAM" id="SSF51735">
    <property type="entry name" value="NAD(P)-binding Rossmann-fold domains"/>
    <property type="match status" value="1"/>
</dbReference>
<accession>A0A7C2K1C4</accession>
<dbReference type="AlphaFoldDB" id="A0A7C2K1C4"/>
<dbReference type="Gene3D" id="3.40.50.720">
    <property type="entry name" value="NAD(P)-binding Rossmann-like Domain"/>
    <property type="match status" value="1"/>
</dbReference>
<dbReference type="PANTHER" id="PTHR43245:SF13">
    <property type="entry name" value="UDP-D-APIOSE_UDP-D-XYLOSE SYNTHASE 2"/>
    <property type="match status" value="1"/>
</dbReference>
<reference evidence="2" key="1">
    <citation type="journal article" date="2020" name="mSystems">
        <title>Genome- and Community-Level Interaction Insights into Carbon Utilization and Element Cycling Functions of Hydrothermarchaeota in Hydrothermal Sediment.</title>
        <authorList>
            <person name="Zhou Z."/>
            <person name="Liu Y."/>
            <person name="Xu W."/>
            <person name="Pan J."/>
            <person name="Luo Z.H."/>
            <person name="Li M."/>
        </authorList>
    </citation>
    <scope>NUCLEOTIDE SEQUENCE [LARGE SCALE GENOMIC DNA]</scope>
    <source>
        <strain evidence="2">SpSt-339</strain>
    </source>
</reference>
<evidence type="ECO:0000259" key="1">
    <source>
        <dbReference type="Pfam" id="PF01370"/>
    </source>
</evidence>